<dbReference type="EMBL" id="BRXW01000569">
    <property type="protein sequence ID" value="GMH67094.1"/>
    <property type="molecule type" value="Genomic_DNA"/>
</dbReference>
<gene>
    <name evidence="1" type="ORF">TrLO_g1844</name>
</gene>
<name>A0A9W7A7L6_9STRA</name>
<evidence type="ECO:0000313" key="2">
    <source>
        <dbReference type="Proteomes" id="UP001165122"/>
    </source>
</evidence>
<protein>
    <submittedName>
        <fullName evidence="1">Uncharacterized protein</fullName>
    </submittedName>
</protein>
<proteinExistence type="predicted"/>
<dbReference type="AlphaFoldDB" id="A0A9W7A7L6"/>
<dbReference type="Proteomes" id="UP001165122">
    <property type="component" value="Unassembled WGS sequence"/>
</dbReference>
<evidence type="ECO:0000313" key="1">
    <source>
        <dbReference type="EMBL" id="GMH67094.1"/>
    </source>
</evidence>
<reference evidence="2" key="1">
    <citation type="journal article" date="2023" name="Commun. Biol.">
        <title>Genome analysis of Parmales, the sister group of diatoms, reveals the evolutionary specialization of diatoms from phago-mixotrophs to photoautotrophs.</title>
        <authorList>
            <person name="Ban H."/>
            <person name="Sato S."/>
            <person name="Yoshikawa S."/>
            <person name="Yamada K."/>
            <person name="Nakamura Y."/>
            <person name="Ichinomiya M."/>
            <person name="Sato N."/>
            <person name="Blanc-Mathieu R."/>
            <person name="Endo H."/>
            <person name="Kuwata A."/>
            <person name="Ogata H."/>
        </authorList>
    </citation>
    <scope>NUCLEOTIDE SEQUENCE [LARGE SCALE GENOMIC DNA]</scope>
    <source>
        <strain evidence="2">NIES 3700</strain>
    </source>
</reference>
<accession>A0A9W7A7L6</accession>
<sequence length="115" mass="12475">MSKYATPPFLPDDTLLMIRLASKPWSRVAGAFINEGVRSGMMIVQDGNDIDNHFSLEERRKPVTRVIFQIDIAKIGECACFYAVNLVVVDIPEGVKSIGDCKQTVGDGSSAAALS</sequence>
<dbReference type="OrthoDB" id="10264456at2759"/>
<organism evidence="1 2">
    <name type="scientific">Triparma laevis f. longispina</name>
    <dbReference type="NCBI Taxonomy" id="1714387"/>
    <lineage>
        <taxon>Eukaryota</taxon>
        <taxon>Sar</taxon>
        <taxon>Stramenopiles</taxon>
        <taxon>Ochrophyta</taxon>
        <taxon>Bolidophyceae</taxon>
        <taxon>Parmales</taxon>
        <taxon>Triparmaceae</taxon>
        <taxon>Triparma</taxon>
    </lineage>
</organism>
<comment type="caution">
    <text evidence="1">The sequence shown here is derived from an EMBL/GenBank/DDBJ whole genome shotgun (WGS) entry which is preliminary data.</text>
</comment>
<keyword evidence="2" id="KW-1185">Reference proteome</keyword>